<evidence type="ECO:0000256" key="1">
    <source>
        <dbReference type="ARBA" id="ARBA00022729"/>
    </source>
</evidence>
<accession>A0ABS5TG80</accession>
<dbReference type="SUPFAM" id="SSF49899">
    <property type="entry name" value="Concanavalin A-like lectins/glucanases"/>
    <property type="match status" value="1"/>
</dbReference>
<feature type="domain" description="LamG-like jellyroll fold" evidence="4">
    <location>
        <begin position="204"/>
        <end position="359"/>
    </location>
</feature>
<evidence type="ECO:0000313" key="6">
    <source>
        <dbReference type="Proteomes" id="UP001197247"/>
    </source>
</evidence>
<evidence type="ECO:0000313" key="5">
    <source>
        <dbReference type="EMBL" id="MBT0768609.1"/>
    </source>
</evidence>
<evidence type="ECO:0000259" key="4">
    <source>
        <dbReference type="SMART" id="SM00560"/>
    </source>
</evidence>
<gene>
    <name evidence="5" type="ORF">KIH74_06705</name>
</gene>
<keyword evidence="2" id="KW-1015">Disulfide bond</keyword>
<dbReference type="InterPro" id="IPR013320">
    <property type="entry name" value="ConA-like_dom_sf"/>
</dbReference>
<dbReference type="RefSeq" id="WP_214154902.1">
    <property type="nucleotide sequence ID" value="NZ_JAHBAY010000002.1"/>
</dbReference>
<dbReference type="EMBL" id="JAHBAY010000002">
    <property type="protein sequence ID" value="MBT0768609.1"/>
    <property type="molecule type" value="Genomic_DNA"/>
</dbReference>
<comment type="caution">
    <text evidence="5">The sequence shown here is derived from an EMBL/GenBank/DDBJ whole genome shotgun (WGS) entry which is preliminary data.</text>
</comment>
<dbReference type="Pfam" id="PF13385">
    <property type="entry name" value="Laminin_G_3"/>
    <property type="match status" value="1"/>
</dbReference>
<evidence type="ECO:0000256" key="2">
    <source>
        <dbReference type="ARBA" id="ARBA00023157"/>
    </source>
</evidence>
<keyword evidence="6" id="KW-1185">Reference proteome</keyword>
<feature type="signal peptide" evidence="3">
    <location>
        <begin position="1"/>
        <end position="23"/>
    </location>
</feature>
<evidence type="ECO:0000256" key="3">
    <source>
        <dbReference type="SAM" id="SignalP"/>
    </source>
</evidence>
<name>A0ABS5TG80_9ACTN</name>
<dbReference type="SMART" id="SM00560">
    <property type="entry name" value="LamGL"/>
    <property type="match status" value="1"/>
</dbReference>
<dbReference type="Proteomes" id="UP001197247">
    <property type="component" value="Unassembled WGS sequence"/>
</dbReference>
<organism evidence="5 6">
    <name type="scientific">Kineosporia corallincola</name>
    <dbReference type="NCBI Taxonomy" id="2835133"/>
    <lineage>
        <taxon>Bacteria</taxon>
        <taxon>Bacillati</taxon>
        <taxon>Actinomycetota</taxon>
        <taxon>Actinomycetes</taxon>
        <taxon>Kineosporiales</taxon>
        <taxon>Kineosporiaceae</taxon>
        <taxon>Kineosporia</taxon>
    </lineage>
</organism>
<dbReference type="Gene3D" id="2.60.120.200">
    <property type="match status" value="1"/>
</dbReference>
<protein>
    <submittedName>
        <fullName evidence="5">LamG domain-containing protein</fullName>
    </submittedName>
</protein>
<sequence>MRAAALRKLLPVAGLLVATGLLAAPAATAQPLVTRVVASSLDLPQVTSHLYSESEALGGVGRPGDFTFSPGGAADEVVQYSYSLNGGRVFTVAADSTGTATVSITPDTSSFNELAVEAFDGAGHRSGKSYFTFLVARETGSWYWSLDEGTGDTASSRPVDNRPALISGSGVTWSPEGRSGGSANFTGAGEFVTGSTVLRTTSPAGFSVAAWVRLPALPDGERTAISQDGENRSMFSLGYRDDLNVDGSDDGSADPAWCFTLAETDSAAAAETRVCTTDDVTPGEWTSLTGVVNPVTGKIRLYVNGTPGIGGSLTETAGVAQWDATGVFAIGRGLDDGPAGRWIGGIDEVRAAPRVWNDVEINTYGAPVTEWPEE</sequence>
<proteinExistence type="predicted"/>
<keyword evidence="1 3" id="KW-0732">Signal</keyword>
<dbReference type="InterPro" id="IPR006558">
    <property type="entry name" value="LamG-like"/>
</dbReference>
<reference evidence="5 6" key="1">
    <citation type="submission" date="2021-05" db="EMBL/GenBank/DDBJ databases">
        <title>Kineosporia and Streptomyces sp. nov. two new marine actinobacteria isolated from Coral.</title>
        <authorList>
            <person name="Buangrab K."/>
            <person name="Sutthacheep M."/>
            <person name="Yeemin T."/>
            <person name="Harunari E."/>
            <person name="Igarashi Y."/>
            <person name="Kanchanasin P."/>
            <person name="Tanasupawat S."/>
            <person name="Phongsopitanun W."/>
        </authorList>
    </citation>
    <scope>NUCLEOTIDE SEQUENCE [LARGE SCALE GENOMIC DNA]</scope>
    <source>
        <strain evidence="5 6">J2-2</strain>
    </source>
</reference>
<feature type="chain" id="PRO_5045089295" evidence="3">
    <location>
        <begin position="24"/>
        <end position="374"/>
    </location>
</feature>